<evidence type="ECO:0000313" key="3">
    <source>
        <dbReference type="Proteomes" id="UP001203761"/>
    </source>
</evidence>
<comment type="caution">
    <text evidence="2">The sequence shown here is derived from an EMBL/GenBank/DDBJ whole genome shotgun (WGS) entry which is preliminary data.</text>
</comment>
<keyword evidence="1" id="KW-0472">Membrane</keyword>
<sequence>MVFVIQQWIFAILAVALFALELWALVNALRFRADAYTAAGKRTKAFWGVLTGVAALLGFLSLPYPIGGGQSRMLFMLIGVVIAGVFLADVYPALKSVMRNAQGPRRR</sequence>
<dbReference type="Proteomes" id="UP001203761">
    <property type="component" value="Unassembled WGS sequence"/>
</dbReference>
<evidence type="ECO:0000313" key="2">
    <source>
        <dbReference type="EMBL" id="MCL6422404.1"/>
    </source>
</evidence>
<feature type="transmembrane region" description="Helical" evidence="1">
    <location>
        <begin position="46"/>
        <end position="67"/>
    </location>
</feature>
<proteinExistence type="predicted"/>
<name>A0ABT0QZE1_9MICO</name>
<keyword evidence="1" id="KW-0812">Transmembrane</keyword>
<protein>
    <submittedName>
        <fullName evidence="2">DUF2516 family protein</fullName>
    </submittedName>
</protein>
<dbReference type="RefSeq" id="WP_249736505.1">
    <property type="nucleotide sequence ID" value="NZ_JAKNCJ010000001.1"/>
</dbReference>
<accession>A0ABT0QZE1</accession>
<dbReference type="InterPro" id="IPR019662">
    <property type="entry name" value="DUF2516"/>
</dbReference>
<reference evidence="2" key="1">
    <citation type="submission" date="2022-02" db="EMBL/GenBank/DDBJ databases">
        <authorList>
            <person name="Lee M."/>
            <person name="Kim S.-J."/>
            <person name="Jung M.-Y."/>
        </authorList>
    </citation>
    <scope>NUCLEOTIDE SEQUENCE</scope>
    <source>
        <strain evidence="2">JHP9</strain>
    </source>
</reference>
<feature type="transmembrane region" description="Helical" evidence="1">
    <location>
        <begin position="6"/>
        <end position="26"/>
    </location>
</feature>
<gene>
    <name evidence="2" type="ORF">Bequi_03225</name>
</gene>
<keyword evidence="1" id="KW-1133">Transmembrane helix</keyword>
<evidence type="ECO:0000256" key="1">
    <source>
        <dbReference type="SAM" id="Phobius"/>
    </source>
</evidence>
<keyword evidence="3" id="KW-1185">Reference proteome</keyword>
<dbReference type="Pfam" id="PF10724">
    <property type="entry name" value="DUF2516"/>
    <property type="match status" value="1"/>
</dbReference>
<organism evidence="2 3">
    <name type="scientific">Brachybacterium equifaecis</name>
    <dbReference type="NCBI Taxonomy" id="2910770"/>
    <lineage>
        <taxon>Bacteria</taxon>
        <taxon>Bacillati</taxon>
        <taxon>Actinomycetota</taxon>
        <taxon>Actinomycetes</taxon>
        <taxon>Micrococcales</taxon>
        <taxon>Dermabacteraceae</taxon>
        <taxon>Brachybacterium</taxon>
    </lineage>
</organism>
<feature type="transmembrane region" description="Helical" evidence="1">
    <location>
        <begin position="73"/>
        <end position="94"/>
    </location>
</feature>
<dbReference type="EMBL" id="JAKNCJ010000001">
    <property type="protein sequence ID" value="MCL6422404.1"/>
    <property type="molecule type" value="Genomic_DNA"/>
</dbReference>